<dbReference type="CDD" id="cd06986">
    <property type="entry name" value="cupin_MmsR-like_N"/>
    <property type="match status" value="1"/>
</dbReference>
<dbReference type="PANTHER" id="PTHR43280:SF30">
    <property type="entry name" value="MMSAB OPERON REGULATORY PROTEIN"/>
    <property type="match status" value="1"/>
</dbReference>
<dbReference type="Gene3D" id="1.10.10.60">
    <property type="entry name" value="Homeodomain-like"/>
    <property type="match status" value="2"/>
</dbReference>
<evidence type="ECO:0000256" key="3">
    <source>
        <dbReference type="ARBA" id="ARBA00023163"/>
    </source>
</evidence>
<organism evidence="5 6">
    <name type="scientific">Lactobacillus hamsteri DSM 5661 = JCM 6256</name>
    <dbReference type="NCBI Taxonomy" id="1423754"/>
    <lineage>
        <taxon>Bacteria</taxon>
        <taxon>Bacillati</taxon>
        <taxon>Bacillota</taxon>
        <taxon>Bacilli</taxon>
        <taxon>Lactobacillales</taxon>
        <taxon>Lactobacillaceae</taxon>
        <taxon>Lactobacillus</taxon>
    </lineage>
</organism>
<dbReference type="Proteomes" id="UP000051223">
    <property type="component" value="Unassembled WGS sequence"/>
</dbReference>
<dbReference type="Pfam" id="PF02311">
    <property type="entry name" value="AraC_binding"/>
    <property type="match status" value="1"/>
</dbReference>
<dbReference type="AlphaFoldDB" id="A0A0R1YE68"/>
<comment type="caution">
    <text evidence="5">The sequence shown here is derived from an EMBL/GenBank/DDBJ whole genome shotgun (WGS) entry which is preliminary data.</text>
</comment>
<keyword evidence="6" id="KW-1185">Reference proteome</keyword>
<dbReference type="PANTHER" id="PTHR43280">
    <property type="entry name" value="ARAC-FAMILY TRANSCRIPTIONAL REGULATOR"/>
    <property type="match status" value="1"/>
</dbReference>
<evidence type="ECO:0000313" key="5">
    <source>
        <dbReference type="EMBL" id="KRM40543.1"/>
    </source>
</evidence>
<keyword evidence="3" id="KW-0804">Transcription</keyword>
<dbReference type="InterPro" id="IPR009057">
    <property type="entry name" value="Homeodomain-like_sf"/>
</dbReference>
<dbReference type="EMBL" id="AZGI01000015">
    <property type="protein sequence ID" value="KRM40543.1"/>
    <property type="molecule type" value="Genomic_DNA"/>
</dbReference>
<sequence>MRLHMKGEYKTLNDTNLESRVLFFGKESCLPNYSFTGNNVRQNYVIHYIIKGKGTFTSANHSVTQLKAGDIFILPKGVPCFYQADSEEPWSYFWIGLSGLKISTMLSGSILSSQHYLHQVQNSKFYASLQKLYEALHNPNSLTNDILIESLIYQTFYYLDTEYPAKLRKIRVESSVQLKMAIKYLHDNFDDHNCSITSLCHKLDISRSYLYNIFKHELNTSPQKFLIQIRMEEAKNRLKNTSSSVQQISNLVGYIDEFTFSKAFKRYTGFSPKIYRQMNKKSED</sequence>
<dbReference type="SUPFAM" id="SSF51215">
    <property type="entry name" value="Regulatory protein AraC"/>
    <property type="match status" value="1"/>
</dbReference>
<dbReference type="PROSITE" id="PS01124">
    <property type="entry name" value="HTH_ARAC_FAMILY_2"/>
    <property type="match status" value="1"/>
</dbReference>
<dbReference type="PATRIC" id="fig|1423754.3.peg.587"/>
<dbReference type="Pfam" id="PF12833">
    <property type="entry name" value="HTH_18"/>
    <property type="match status" value="1"/>
</dbReference>
<dbReference type="Gene3D" id="2.60.120.10">
    <property type="entry name" value="Jelly Rolls"/>
    <property type="match status" value="1"/>
</dbReference>
<dbReference type="SMART" id="SM00342">
    <property type="entry name" value="HTH_ARAC"/>
    <property type="match status" value="1"/>
</dbReference>
<evidence type="ECO:0000256" key="2">
    <source>
        <dbReference type="ARBA" id="ARBA00023125"/>
    </source>
</evidence>
<evidence type="ECO:0000256" key="1">
    <source>
        <dbReference type="ARBA" id="ARBA00023015"/>
    </source>
</evidence>
<gene>
    <name evidence="5" type="ORF">FC39_GL000567</name>
</gene>
<dbReference type="InterPro" id="IPR018060">
    <property type="entry name" value="HTH_AraC"/>
</dbReference>
<dbReference type="GO" id="GO:0003700">
    <property type="term" value="F:DNA-binding transcription factor activity"/>
    <property type="evidence" value="ECO:0007669"/>
    <property type="project" value="InterPro"/>
</dbReference>
<keyword evidence="1" id="KW-0805">Transcription regulation</keyword>
<dbReference type="eggNOG" id="COG2207">
    <property type="taxonomic scope" value="Bacteria"/>
</dbReference>
<dbReference type="STRING" id="1423754.FC39_GL000567"/>
<name>A0A0R1YE68_9LACO</name>
<protein>
    <submittedName>
        <fullName evidence="5">Raffinose operon transcriptional regulator</fullName>
    </submittedName>
</protein>
<evidence type="ECO:0000259" key="4">
    <source>
        <dbReference type="PROSITE" id="PS01124"/>
    </source>
</evidence>
<dbReference type="InterPro" id="IPR037923">
    <property type="entry name" value="HTH-like"/>
</dbReference>
<keyword evidence="2" id="KW-0238">DNA-binding</keyword>
<reference evidence="5 6" key="1">
    <citation type="journal article" date="2015" name="Genome Announc.">
        <title>Expanding the biotechnology potential of lactobacilli through comparative genomics of 213 strains and associated genera.</title>
        <authorList>
            <person name="Sun Z."/>
            <person name="Harris H.M."/>
            <person name="McCann A."/>
            <person name="Guo C."/>
            <person name="Argimon S."/>
            <person name="Zhang W."/>
            <person name="Yang X."/>
            <person name="Jeffery I.B."/>
            <person name="Cooney J.C."/>
            <person name="Kagawa T.F."/>
            <person name="Liu W."/>
            <person name="Song Y."/>
            <person name="Salvetti E."/>
            <person name="Wrobel A."/>
            <person name="Rasinkangas P."/>
            <person name="Parkhill J."/>
            <person name="Rea M.C."/>
            <person name="O'Sullivan O."/>
            <person name="Ritari J."/>
            <person name="Douillard F.P."/>
            <person name="Paul Ross R."/>
            <person name="Yang R."/>
            <person name="Briner A.E."/>
            <person name="Felis G.E."/>
            <person name="de Vos W.M."/>
            <person name="Barrangou R."/>
            <person name="Klaenhammer T.R."/>
            <person name="Caufield P.W."/>
            <person name="Cui Y."/>
            <person name="Zhang H."/>
            <person name="O'Toole P.W."/>
        </authorList>
    </citation>
    <scope>NUCLEOTIDE SEQUENCE [LARGE SCALE GENOMIC DNA]</scope>
    <source>
        <strain evidence="5 6">DSM 5661</strain>
    </source>
</reference>
<dbReference type="GO" id="GO:0043565">
    <property type="term" value="F:sequence-specific DNA binding"/>
    <property type="evidence" value="ECO:0007669"/>
    <property type="project" value="InterPro"/>
</dbReference>
<proteinExistence type="predicted"/>
<dbReference type="InterPro" id="IPR003313">
    <property type="entry name" value="AraC-bd"/>
</dbReference>
<accession>A0A0R1YE68</accession>
<feature type="domain" description="HTH araC/xylS-type" evidence="4">
    <location>
        <begin position="179"/>
        <end position="278"/>
    </location>
</feature>
<dbReference type="InterPro" id="IPR018062">
    <property type="entry name" value="HTH_AraC-typ_CS"/>
</dbReference>
<evidence type="ECO:0000313" key="6">
    <source>
        <dbReference type="Proteomes" id="UP000051223"/>
    </source>
</evidence>
<dbReference type="InterPro" id="IPR014710">
    <property type="entry name" value="RmlC-like_jellyroll"/>
</dbReference>
<dbReference type="SUPFAM" id="SSF46689">
    <property type="entry name" value="Homeodomain-like"/>
    <property type="match status" value="2"/>
</dbReference>
<dbReference type="PROSITE" id="PS00041">
    <property type="entry name" value="HTH_ARAC_FAMILY_1"/>
    <property type="match status" value="1"/>
</dbReference>